<dbReference type="InterPro" id="IPR054353">
    <property type="entry name" value="IstA-like_C"/>
</dbReference>
<proteinExistence type="inferred from homology"/>
<dbReference type="AlphaFoldDB" id="A0A0F9F901"/>
<accession>A0A0F9F901</accession>
<dbReference type="Gene3D" id="3.30.420.10">
    <property type="entry name" value="Ribonuclease H-like superfamily/Ribonuclease H"/>
    <property type="match status" value="1"/>
</dbReference>
<dbReference type="PANTHER" id="PTHR35004:SF7">
    <property type="entry name" value="INTEGRASE PROTEIN"/>
    <property type="match status" value="1"/>
</dbReference>
<dbReference type="Pfam" id="PF22483">
    <property type="entry name" value="Mu-transpos_C_2"/>
    <property type="match status" value="1"/>
</dbReference>
<name>A0A0F9F901_9ZZZZ</name>
<dbReference type="PANTHER" id="PTHR35004">
    <property type="entry name" value="TRANSPOSASE RV3428C-RELATED"/>
    <property type="match status" value="1"/>
</dbReference>
<sequence>MVTDQQVRRLRKLMHTEKTKAAAADKAGMDEKTGRKYMGLDRLPSEIKKEHTWRTREDPFEEVWEDLRRKLKTNPGLEAKTLLEDLQRSYPGRFSDGQLRTLQRHVKRWRALEGPHKEVFFDQEHHPGKLCQSDFTSMKKLGITIAKQPFEHLLYHFVLPYSNWETGTLCFSESFEALNLGLQNALWELGGVPVAHQSDRLTAAVHKLDHPEEFTQRYAALLRQYGLKGRKTQPNSPNENGDIEQRHYRFKNAVDQALMLRGSRDFESRKDYEAFLGKAFRQLNAGRKARFQEEVKTFRRLPCRRFQAWRREDVRVSGGSTIRAGRNTYSVDSRLIGEKVRVRLYCEHLEVWYAQKCVEKIPRLRGEDKHHIQYHHIIDWLVRKPGAFENYRYREDLFPSIHFRMVYDGLKTQHTVQKAAKVYLKILELAATEGESMVEQALESLLELGGPVSFLEVQMIVENWKSIPPPKTQLRIEQVDLRSYDGLLVEKEAM</sequence>
<feature type="domain" description="Integrase catalytic" evidence="2">
    <location>
        <begin position="123"/>
        <end position="310"/>
    </location>
</feature>
<dbReference type="NCBIfam" id="NF033546">
    <property type="entry name" value="transpos_IS21"/>
    <property type="match status" value="1"/>
</dbReference>
<reference evidence="3" key="1">
    <citation type="journal article" date="2015" name="Nature">
        <title>Complex archaea that bridge the gap between prokaryotes and eukaryotes.</title>
        <authorList>
            <person name="Spang A."/>
            <person name="Saw J.H."/>
            <person name="Jorgensen S.L."/>
            <person name="Zaremba-Niedzwiedzka K."/>
            <person name="Martijn J."/>
            <person name="Lind A.E."/>
            <person name="van Eijk R."/>
            <person name="Schleper C."/>
            <person name="Guy L."/>
            <person name="Ettema T.J."/>
        </authorList>
    </citation>
    <scope>NUCLEOTIDE SEQUENCE</scope>
</reference>
<dbReference type="PROSITE" id="PS50994">
    <property type="entry name" value="INTEGRASE"/>
    <property type="match status" value="1"/>
</dbReference>
<evidence type="ECO:0000313" key="3">
    <source>
        <dbReference type="EMBL" id="KKL74971.1"/>
    </source>
</evidence>
<evidence type="ECO:0000259" key="2">
    <source>
        <dbReference type="PROSITE" id="PS50994"/>
    </source>
</evidence>
<gene>
    <name evidence="3" type="ORF">LCGC14_2059560</name>
</gene>
<dbReference type="GO" id="GO:0015074">
    <property type="term" value="P:DNA integration"/>
    <property type="evidence" value="ECO:0007669"/>
    <property type="project" value="InterPro"/>
</dbReference>
<dbReference type="InterPro" id="IPR036397">
    <property type="entry name" value="RNaseH_sf"/>
</dbReference>
<comment type="caution">
    <text evidence="3">The sequence shown here is derived from an EMBL/GenBank/DDBJ whole genome shotgun (WGS) entry which is preliminary data.</text>
</comment>
<dbReference type="InterPro" id="IPR001584">
    <property type="entry name" value="Integrase_cat-core"/>
</dbReference>
<dbReference type="EMBL" id="LAZR01024488">
    <property type="protein sequence ID" value="KKL74971.1"/>
    <property type="molecule type" value="Genomic_DNA"/>
</dbReference>
<evidence type="ECO:0000256" key="1">
    <source>
        <dbReference type="ARBA" id="ARBA00009277"/>
    </source>
</evidence>
<dbReference type="InterPro" id="IPR012337">
    <property type="entry name" value="RNaseH-like_sf"/>
</dbReference>
<protein>
    <recommendedName>
        <fullName evidence="2">Integrase catalytic domain-containing protein</fullName>
    </recommendedName>
</protein>
<dbReference type="GO" id="GO:0003676">
    <property type="term" value="F:nucleic acid binding"/>
    <property type="evidence" value="ECO:0007669"/>
    <property type="project" value="InterPro"/>
</dbReference>
<dbReference type="SUPFAM" id="SSF53098">
    <property type="entry name" value="Ribonuclease H-like"/>
    <property type="match status" value="1"/>
</dbReference>
<organism evidence="3">
    <name type="scientific">marine sediment metagenome</name>
    <dbReference type="NCBI Taxonomy" id="412755"/>
    <lineage>
        <taxon>unclassified sequences</taxon>
        <taxon>metagenomes</taxon>
        <taxon>ecological metagenomes</taxon>
    </lineage>
</organism>
<comment type="similarity">
    <text evidence="1">Belongs to the transposase IS21/IS408/IS1162 family.</text>
</comment>